<dbReference type="AlphaFoldDB" id="A0A438AMB5"/>
<evidence type="ECO:0000259" key="1">
    <source>
        <dbReference type="PROSITE" id="PS51186"/>
    </source>
</evidence>
<dbReference type="SUPFAM" id="SSF55729">
    <property type="entry name" value="Acyl-CoA N-acyltransferases (Nat)"/>
    <property type="match status" value="1"/>
</dbReference>
<proteinExistence type="predicted"/>
<dbReference type="InterPro" id="IPR000182">
    <property type="entry name" value="GNAT_dom"/>
</dbReference>
<dbReference type="GO" id="GO:0016747">
    <property type="term" value="F:acyltransferase activity, transferring groups other than amino-acyl groups"/>
    <property type="evidence" value="ECO:0007669"/>
    <property type="project" value="InterPro"/>
</dbReference>
<keyword evidence="2" id="KW-0808">Transferase</keyword>
<protein>
    <submittedName>
        <fullName evidence="2">GNAT family N-acetyltransferase</fullName>
    </submittedName>
</protein>
<dbReference type="PROSITE" id="PS51186">
    <property type="entry name" value="GNAT"/>
    <property type="match status" value="1"/>
</dbReference>
<sequence>MTVSVTLATPEDLDRLTRLVAAFHAHAGIVQEDDTRRAALAPLLEGSPHGVAYLIGPPKTPVGYVVIAFAWSVAAAGIEGRVDEIFVREGVRGRGMAREALALIIPGLARHGVRALHVDVDADDRRTLGLTRRLGFRAADGRISTTRRF</sequence>
<dbReference type="Pfam" id="PF00583">
    <property type="entry name" value="Acetyltransf_1"/>
    <property type="match status" value="1"/>
</dbReference>
<reference evidence="2 3" key="1">
    <citation type="submission" date="2018-11" db="EMBL/GenBank/DDBJ databases">
        <title>Mesobaculum littorinae gen. nov., sp. nov., isolated from Littorina scabra that represents a novel genus of the order Rhodobacteraceae.</title>
        <authorList>
            <person name="Li F."/>
        </authorList>
    </citation>
    <scope>NUCLEOTIDE SEQUENCE [LARGE SCALE GENOMIC DNA]</scope>
    <source>
        <strain evidence="2 3">M0103</strain>
    </source>
</reference>
<dbReference type="OrthoDB" id="9805924at2"/>
<feature type="domain" description="N-acetyltransferase" evidence="1">
    <location>
        <begin position="3"/>
        <end position="149"/>
    </location>
</feature>
<keyword evidence="3" id="KW-1185">Reference proteome</keyword>
<accession>A0A438AMB5</accession>
<gene>
    <name evidence="2" type="ORF">EKE94_03730</name>
</gene>
<name>A0A438AMB5_9RHOB</name>
<dbReference type="InterPro" id="IPR016181">
    <property type="entry name" value="Acyl_CoA_acyltransferase"/>
</dbReference>
<dbReference type="RefSeq" id="WP_127905235.1">
    <property type="nucleotide sequence ID" value="NZ_RQXX01000001.1"/>
</dbReference>
<evidence type="ECO:0000313" key="3">
    <source>
        <dbReference type="Proteomes" id="UP000285908"/>
    </source>
</evidence>
<organism evidence="2 3">
    <name type="scientific">Mesobaculum littorinae</name>
    <dbReference type="NCBI Taxonomy" id="2486419"/>
    <lineage>
        <taxon>Bacteria</taxon>
        <taxon>Pseudomonadati</taxon>
        <taxon>Pseudomonadota</taxon>
        <taxon>Alphaproteobacteria</taxon>
        <taxon>Rhodobacterales</taxon>
        <taxon>Roseobacteraceae</taxon>
        <taxon>Mesobaculum</taxon>
    </lineage>
</organism>
<evidence type="ECO:0000313" key="2">
    <source>
        <dbReference type="EMBL" id="RVV99794.1"/>
    </source>
</evidence>
<dbReference type="EMBL" id="RQXX01000001">
    <property type="protein sequence ID" value="RVV99794.1"/>
    <property type="molecule type" value="Genomic_DNA"/>
</dbReference>
<dbReference type="Proteomes" id="UP000285908">
    <property type="component" value="Unassembled WGS sequence"/>
</dbReference>
<dbReference type="Gene3D" id="3.40.630.30">
    <property type="match status" value="1"/>
</dbReference>
<comment type="caution">
    <text evidence="2">The sequence shown here is derived from an EMBL/GenBank/DDBJ whole genome shotgun (WGS) entry which is preliminary data.</text>
</comment>